<feature type="domain" description="7,8-dihydro-6-hydroxymethylpterin-pyrophosphokinase" evidence="13">
    <location>
        <begin position="96"/>
        <end position="107"/>
    </location>
</feature>
<dbReference type="STRING" id="1605367.AFM12_04825"/>
<dbReference type="GO" id="GO:0005524">
    <property type="term" value="F:ATP binding"/>
    <property type="evidence" value="ECO:0007669"/>
    <property type="project" value="UniProtKB-KW"/>
</dbReference>
<keyword evidence="9" id="KW-0289">Folate biosynthesis</keyword>
<dbReference type="NCBIfam" id="TIGR01498">
    <property type="entry name" value="folK"/>
    <property type="match status" value="1"/>
</dbReference>
<protein>
    <recommendedName>
        <fullName evidence="4">2-amino-4-hydroxy-6-hydroxymethyldihydropteridine pyrophosphokinase</fullName>
        <ecNumber evidence="3">2.7.6.3</ecNumber>
    </recommendedName>
    <alternativeName>
        <fullName evidence="11">6-hydroxymethyl-7,8-dihydropterin pyrophosphokinase</fullName>
    </alternativeName>
    <alternativeName>
        <fullName evidence="12">7,8-dihydro-6-hydroxymethylpterin-pyrophosphokinase</fullName>
    </alternativeName>
</protein>
<proteinExistence type="inferred from homology"/>
<dbReference type="GO" id="GO:0016301">
    <property type="term" value="F:kinase activity"/>
    <property type="evidence" value="ECO:0007669"/>
    <property type="project" value="UniProtKB-KW"/>
</dbReference>
<evidence type="ECO:0000256" key="5">
    <source>
        <dbReference type="ARBA" id="ARBA00022679"/>
    </source>
</evidence>
<keyword evidence="7" id="KW-0418">Kinase</keyword>
<evidence type="ECO:0000256" key="10">
    <source>
        <dbReference type="ARBA" id="ARBA00029409"/>
    </source>
</evidence>
<organism evidence="14 15">
    <name type="scientific">Jiulongibacter sediminis</name>
    <dbReference type="NCBI Taxonomy" id="1605367"/>
    <lineage>
        <taxon>Bacteria</taxon>
        <taxon>Pseudomonadati</taxon>
        <taxon>Bacteroidota</taxon>
        <taxon>Cytophagia</taxon>
        <taxon>Cytophagales</taxon>
        <taxon>Leadbetterellaceae</taxon>
        <taxon>Jiulongibacter</taxon>
    </lineage>
</organism>
<evidence type="ECO:0000256" key="7">
    <source>
        <dbReference type="ARBA" id="ARBA00022777"/>
    </source>
</evidence>
<dbReference type="CDD" id="cd00483">
    <property type="entry name" value="HPPK"/>
    <property type="match status" value="1"/>
</dbReference>
<comment type="function">
    <text evidence="10">Catalyzes the transfer of pyrophosphate from adenosine triphosphate (ATP) to 6-hydroxymethyl-7,8-dihydropterin, an enzymatic step in folate biosynthesis pathway.</text>
</comment>
<evidence type="ECO:0000256" key="6">
    <source>
        <dbReference type="ARBA" id="ARBA00022741"/>
    </source>
</evidence>
<evidence type="ECO:0000313" key="15">
    <source>
        <dbReference type="Proteomes" id="UP000050454"/>
    </source>
</evidence>
<evidence type="ECO:0000256" key="1">
    <source>
        <dbReference type="ARBA" id="ARBA00005051"/>
    </source>
</evidence>
<dbReference type="EMBL" id="LGTQ01000005">
    <property type="protein sequence ID" value="KPM49896.1"/>
    <property type="molecule type" value="Genomic_DNA"/>
</dbReference>
<evidence type="ECO:0000256" key="8">
    <source>
        <dbReference type="ARBA" id="ARBA00022840"/>
    </source>
</evidence>
<evidence type="ECO:0000256" key="12">
    <source>
        <dbReference type="ARBA" id="ARBA00033413"/>
    </source>
</evidence>
<comment type="pathway">
    <text evidence="1">Cofactor biosynthesis; tetrahydrofolate biosynthesis; 2-amino-4-hydroxy-6-hydroxymethyl-7,8-dihydropteridine diphosphate from 7,8-dihydroneopterin triphosphate: step 4/4.</text>
</comment>
<name>A0A0P7C549_9BACT</name>
<dbReference type="EC" id="2.7.6.3" evidence="3"/>
<reference evidence="14 15" key="1">
    <citation type="submission" date="2015-07" db="EMBL/GenBank/DDBJ databases">
        <title>The draft genome sequence of Leadbetterella sp. JN14-9.</title>
        <authorList>
            <person name="Liu Y."/>
            <person name="Du J."/>
            <person name="Shao Z."/>
        </authorList>
    </citation>
    <scope>NUCLEOTIDE SEQUENCE [LARGE SCALE GENOMIC DNA]</scope>
    <source>
        <strain evidence="14 15">JN14-9</strain>
    </source>
</reference>
<comment type="caution">
    <text evidence="14">The sequence shown here is derived from an EMBL/GenBank/DDBJ whole genome shotgun (WGS) entry which is preliminary data.</text>
</comment>
<sequence length="163" mass="18852">MQQNPLTNKKHRAFLALGSNLGDRQKTLLQTVGLIERRIGQVSQKSSVIETPAWGVTDLPDYLNQVLEVYTELWPLDLIKTTLEIENELGRERKQKWGSRSIDIDILYFNDWHFSTPGLIIPHPFIAQRDFVLRPLCEIASDFEHPVLKQNNFSLFSGLKHEQ</sequence>
<dbReference type="UniPathway" id="UPA00077">
    <property type="reaction ID" value="UER00155"/>
</dbReference>
<evidence type="ECO:0000256" key="4">
    <source>
        <dbReference type="ARBA" id="ARBA00016218"/>
    </source>
</evidence>
<dbReference type="Pfam" id="PF01288">
    <property type="entry name" value="HPPK"/>
    <property type="match status" value="1"/>
</dbReference>
<dbReference type="Gene3D" id="3.30.70.560">
    <property type="entry name" value="7,8-Dihydro-6-hydroxymethylpterin-pyrophosphokinase HPPK"/>
    <property type="match status" value="1"/>
</dbReference>
<dbReference type="AlphaFoldDB" id="A0A0P7C549"/>
<comment type="similarity">
    <text evidence="2">Belongs to the HPPK family.</text>
</comment>
<keyword evidence="5" id="KW-0808">Transferase</keyword>
<gene>
    <name evidence="14" type="ORF">AFM12_04825</name>
</gene>
<evidence type="ECO:0000256" key="2">
    <source>
        <dbReference type="ARBA" id="ARBA00005810"/>
    </source>
</evidence>
<dbReference type="GO" id="GO:0046656">
    <property type="term" value="P:folic acid biosynthetic process"/>
    <property type="evidence" value="ECO:0007669"/>
    <property type="project" value="UniProtKB-KW"/>
</dbReference>
<evidence type="ECO:0000259" key="13">
    <source>
        <dbReference type="PROSITE" id="PS00794"/>
    </source>
</evidence>
<dbReference type="PANTHER" id="PTHR43071:SF1">
    <property type="entry name" value="2-AMINO-4-HYDROXY-6-HYDROXYMETHYLDIHYDROPTERIDINE PYROPHOSPHOKINASE"/>
    <property type="match status" value="1"/>
</dbReference>
<evidence type="ECO:0000256" key="9">
    <source>
        <dbReference type="ARBA" id="ARBA00022909"/>
    </source>
</evidence>
<evidence type="ECO:0000256" key="3">
    <source>
        <dbReference type="ARBA" id="ARBA00013253"/>
    </source>
</evidence>
<dbReference type="RefSeq" id="WP_055144411.1">
    <property type="nucleotide sequence ID" value="NZ_JXSZ01000005.1"/>
</dbReference>
<evidence type="ECO:0000256" key="11">
    <source>
        <dbReference type="ARBA" id="ARBA00029766"/>
    </source>
</evidence>
<dbReference type="InterPro" id="IPR000550">
    <property type="entry name" value="Hppk"/>
</dbReference>
<dbReference type="PANTHER" id="PTHR43071">
    <property type="entry name" value="2-AMINO-4-HYDROXY-6-HYDROXYMETHYLDIHYDROPTERIDINE PYROPHOSPHOKINASE"/>
    <property type="match status" value="1"/>
</dbReference>
<dbReference type="SUPFAM" id="SSF55083">
    <property type="entry name" value="6-hydroxymethyl-7,8-dihydropterin pyrophosphokinase, HPPK"/>
    <property type="match status" value="1"/>
</dbReference>
<keyword evidence="6" id="KW-0547">Nucleotide-binding</keyword>
<dbReference type="Proteomes" id="UP000050454">
    <property type="component" value="Unassembled WGS sequence"/>
</dbReference>
<keyword evidence="15" id="KW-1185">Reference proteome</keyword>
<dbReference type="GO" id="GO:0046654">
    <property type="term" value="P:tetrahydrofolate biosynthetic process"/>
    <property type="evidence" value="ECO:0007669"/>
    <property type="project" value="UniProtKB-UniPathway"/>
</dbReference>
<accession>A0A0P7C549</accession>
<evidence type="ECO:0000313" key="14">
    <source>
        <dbReference type="EMBL" id="KPM49896.1"/>
    </source>
</evidence>
<dbReference type="GO" id="GO:0003848">
    <property type="term" value="F:2-amino-4-hydroxy-6-hydroxymethyldihydropteridine diphosphokinase activity"/>
    <property type="evidence" value="ECO:0007669"/>
    <property type="project" value="UniProtKB-EC"/>
</dbReference>
<keyword evidence="8" id="KW-0067">ATP-binding</keyword>
<dbReference type="PROSITE" id="PS00794">
    <property type="entry name" value="HPPK"/>
    <property type="match status" value="1"/>
</dbReference>
<dbReference type="InterPro" id="IPR035907">
    <property type="entry name" value="Hppk_sf"/>
</dbReference>